<dbReference type="GeneID" id="68315718"/>
<feature type="transmembrane region" description="Helical" evidence="6">
    <location>
        <begin position="360"/>
        <end position="378"/>
    </location>
</feature>
<dbReference type="SUPFAM" id="SSF103473">
    <property type="entry name" value="MFS general substrate transporter"/>
    <property type="match status" value="1"/>
</dbReference>
<dbReference type="InterPro" id="IPR050360">
    <property type="entry name" value="MFS_Sugar_Transporters"/>
</dbReference>
<evidence type="ECO:0000256" key="6">
    <source>
        <dbReference type="SAM" id="Phobius"/>
    </source>
</evidence>
<feature type="domain" description="Major facilitator superfamily (MFS) profile" evidence="7">
    <location>
        <begin position="40"/>
        <end position="487"/>
    </location>
</feature>
<keyword evidence="9" id="KW-1185">Reference proteome</keyword>
<evidence type="ECO:0000256" key="2">
    <source>
        <dbReference type="ARBA" id="ARBA00010992"/>
    </source>
</evidence>
<feature type="transmembrane region" description="Helical" evidence="6">
    <location>
        <begin position="294"/>
        <end position="315"/>
    </location>
</feature>
<dbReference type="InterPro" id="IPR036259">
    <property type="entry name" value="MFS_trans_sf"/>
</dbReference>
<dbReference type="PANTHER" id="PTHR48022">
    <property type="entry name" value="PLASTIDIC GLUCOSE TRANSPORTER 4"/>
    <property type="match status" value="1"/>
</dbReference>
<feature type="transmembrane region" description="Helical" evidence="6">
    <location>
        <begin position="172"/>
        <end position="195"/>
    </location>
</feature>
<gene>
    <name evidence="8" type="ORF">J7337_007862</name>
</gene>
<dbReference type="InterPro" id="IPR020846">
    <property type="entry name" value="MFS_dom"/>
</dbReference>
<comment type="similarity">
    <text evidence="2">Belongs to the major facilitator superfamily. Sugar transporter (TC 2.A.1.1) family.</text>
</comment>
<keyword evidence="4 6" id="KW-1133">Transmembrane helix</keyword>
<keyword evidence="3 6" id="KW-0812">Transmembrane</keyword>
<evidence type="ECO:0000256" key="1">
    <source>
        <dbReference type="ARBA" id="ARBA00004141"/>
    </source>
</evidence>
<dbReference type="AlphaFoldDB" id="A0A9P8DCN2"/>
<feature type="transmembrane region" description="Helical" evidence="6">
    <location>
        <begin position="335"/>
        <end position="353"/>
    </location>
</feature>
<feature type="transmembrane region" description="Helical" evidence="6">
    <location>
        <begin position="398"/>
        <end position="422"/>
    </location>
</feature>
<feature type="transmembrane region" description="Helical" evidence="6">
    <location>
        <begin position="35"/>
        <end position="53"/>
    </location>
</feature>
<dbReference type="PANTHER" id="PTHR48022:SF29">
    <property type="entry name" value="SUGAR TRANSPORTER, PUTATIVE (AFU_ORTHOLOGUE AFUA_6G14500)-RELATED"/>
    <property type="match status" value="1"/>
</dbReference>
<organism evidence="8 9">
    <name type="scientific">Fusarium musae</name>
    <dbReference type="NCBI Taxonomy" id="1042133"/>
    <lineage>
        <taxon>Eukaryota</taxon>
        <taxon>Fungi</taxon>
        <taxon>Dikarya</taxon>
        <taxon>Ascomycota</taxon>
        <taxon>Pezizomycotina</taxon>
        <taxon>Sordariomycetes</taxon>
        <taxon>Hypocreomycetidae</taxon>
        <taxon>Hypocreales</taxon>
        <taxon>Nectriaceae</taxon>
        <taxon>Fusarium</taxon>
    </lineage>
</organism>
<dbReference type="Gene3D" id="1.20.1250.20">
    <property type="entry name" value="MFS general substrate transporter like domains"/>
    <property type="match status" value="1"/>
</dbReference>
<protein>
    <recommendedName>
        <fullName evidence="7">Major facilitator superfamily (MFS) profile domain-containing protein</fullName>
    </recommendedName>
</protein>
<evidence type="ECO:0000256" key="5">
    <source>
        <dbReference type="ARBA" id="ARBA00023136"/>
    </source>
</evidence>
<dbReference type="InterPro" id="IPR005828">
    <property type="entry name" value="MFS_sugar_transport-like"/>
</dbReference>
<dbReference type="FunFam" id="1.20.1250.20:FF:000117">
    <property type="entry name" value="MFS hexose transporter"/>
    <property type="match status" value="1"/>
</dbReference>
<evidence type="ECO:0000256" key="3">
    <source>
        <dbReference type="ARBA" id="ARBA00022692"/>
    </source>
</evidence>
<feature type="transmembrane region" description="Helical" evidence="6">
    <location>
        <begin position="113"/>
        <end position="133"/>
    </location>
</feature>
<comment type="caution">
    <text evidence="8">The sequence shown here is derived from an EMBL/GenBank/DDBJ whole genome shotgun (WGS) entry which is preliminary data.</text>
</comment>
<accession>A0A9P8DCN2</accession>
<dbReference type="KEGG" id="fmu:J7337_007862"/>
<name>A0A9P8DCN2_9HYPO</name>
<dbReference type="Pfam" id="PF00083">
    <property type="entry name" value="Sugar_tr"/>
    <property type="match status" value="1"/>
</dbReference>
<keyword evidence="5 6" id="KW-0472">Membrane</keyword>
<comment type="subcellular location">
    <subcellularLocation>
        <location evidence="1">Membrane</location>
        <topology evidence="1">Multi-pass membrane protein</topology>
    </subcellularLocation>
</comment>
<evidence type="ECO:0000313" key="8">
    <source>
        <dbReference type="EMBL" id="KAG9499406.1"/>
    </source>
</evidence>
<evidence type="ECO:0000259" key="7">
    <source>
        <dbReference type="PROSITE" id="PS50850"/>
    </source>
</evidence>
<dbReference type="GO" id="GO:0005351">
    <property type="term" value="F:carbohydrate:proton symporter activity"/>
    <property type="evidence" value="ECO:0007669"/>
    <property type="project" value="TreeGrafter"/>
</dbReference>
<sequence length="532" mass="59390">MATSRKAQTGAADPLIQQIADEDRVPWYNKPNLRYLYLMLFPTCMGIELTSGFDSQMINALQIVPAWQTYFADRPNGEFPGELKGIIAAAYSLGAMLSLPFIGIINDKLGRRWSIFGGSAIMVIGSIIQGFSVNAGMYIAARILLGFGIPACIVSGSSLIGELSYPKERAYLTCFFNVAFYFGQITAAAICFGTNSIAGNMAWKIPSWLQMAPSLVQMALIFFIPESPRWLIAKDRSEEAYDILAKYHAEGNRDSNFVKAEFAHMQTIIQLEMEHSSKSHMDLIRTAGMRRRTLITAGLGLFTQWSGNTLISYYLNDILEMIGRNSSIFKQQINVALSCWSLVCGVVIVLTCVRLKRVTAAYMCTISMLVIYVAWTVAMERAAAAINAGRRNNGAAVAVLFLIFAYKPAYQIFYNALTYTYLVEIWPYAERSRGIALQQFFSRGASFATTFINPIELENIGWKYFISYCVILALEIVFVYFFFAETSGRTLEELAFLFEDKEMAEAANDAAMKASDHARVEEVEMTRDGKTA</sequence>
<dbReference type="PROSITE" id="PS50850">
    <property type="entry name" value="MFS"/>
    <property type="match status" value="1"/>
</dbReference>
<dbReference type="EMBL" id="JAHBCI010000006">
    <property type="protein sequence ID" value="KAG9499406.1"/>
    <property type="molecule type" value="Genomic_DNA"/>
</dbReference>
<feature type="transmembrane region" description="Helical" evidence="6">
    <location>
        <begin position="85"/>
        <end position="106"/>
    </location>
</feature>
<reference evidence="8" key="1">
    <citation type="journal article" date="2021" name="Mol. Plant Microbe Interact.">
        <title>Telomere to telomere genome assembly of Fusarium musae F31, causal agent of crown rot disease of banana.</title>
        <authorList>
            <person name="Degradi L."/>
            <person name="Tava V."/>
            <person name="Kunova A."/>
            <person name="Cortesi P."/>
            <person name="Saracchi M."/>
            <person name="Pasquali M."/>
        </authorList>
    </citation>
    <scope>NUCLEOTIDE SEQUENCE</scope>
    <source>
        <strain evidence="8">F31</strain>
    </source>
</reference>
<dbReference type="Proteomes" id="UP000827133">
    <property type="component" value="Unassembled WGS sequence"/>
</dbReference>
<evidence type="ECO:0000256" key="4">
    <source>
        <dbReference type="ARBA" id="ARBA00022989"/>
    </source>
</evidence>
<dbReference type="RefSeq" id="XP_044678406.1">
    <property type="nucleotide sequence ID" value="XM_044825489.1"/>
</dbReference>
<feature type="transmembrane region" description="Helical" evidence="6">
    <location>
        <begin position="464"/>
        <end position="483"/>
    </location>
</feature>
<feature type="transmembrane region" description="Helical" evidence="6">
    <location>
        <begin position="207"/>
        <end position="224"/>
    </location>
</feature>
<dbReference type="GO" id="GO:0016020">
    <property type="term" value="C:membrane"/>
    <property type="evidence" value="ECO:0007669"/>
    <property type="project" value="UniProtKB-SubCell"/>
</dbReference>
<proteinExistence type="inferred from homology"/>
<evidence type="ECO:0000313" key="9">
    <source>
        <dbReference type="Proteomes" id="UP000827133"/>
    </source>
</evidence>
<feature type="transmembrane region" description="Helical" evidence="6">
    <location>
        <begin position="139"/>
        <end position="160"/>
    </location>
</feature>